<organism evidence="2 3">
    <name type="scientific">Serratia plymuthica</name>
    <dbReference type="NCBI Taxonomy" id="82996"/>
    <lineage>
        <taxon>Bacteria</taxon>
        <taxon>Pseudomonadati</taxon>
        <taxon>Pseudomonadota</taxon>
        <taxon>Gammaproteobacteria</taxon>
        <taxon>Enterobacterales</taxon>
        <taxon>Yersiniaceae</taxon>
        <taxon>Serratia</taxon>
    </lineage>
</organism>
<reference evidence="2 3" key="1">
    <citation type="submission" date="2018-06" db="EMBL/GenBank/DDBJ databases">
        <authorList>
            <consortium name="Pathogen Informatics"/>
            <person name="Doyle S."/>
        </authorList>
    </citation>
    <scope>NUCLEOTIDE SEQUENCE [LARGE SCALE GENOMIC DNA]</scope>
    <source>
        <strain evidence="2 3">NCTC12961</strain>
    </source>
</reference>
<sequence length="104" mass="11402">MRLTGTPSLRSNGFGLKPLAFAILCAVATPWATLAHADDLPPPPSAISMPDTTLYLEPVVNGRQTGKVVPVNYRGGHYYLTPQQLIDAGLRWRTSRQKKLRSIC</sequence>
<name>A0A2X4UI08_SERPL</name>
<gene>
    <name evidence="2" type="ORF">NCTC12961_02563</name>
</gene>
<dbReference type="Proteomes" id="UP000248897">
    <property type="component" value="Chromosome 1"/>
</dbReference>
<keyword evidence="1" id="KW-0732">Signal</keyword>
<evidence type="ECO:0000256" key="1">
    <source>
        <dbReference type="SAM" id="SignalP"/>
    </source>
</evidence>
<accession>A0A2X4UI08</accession>
<feature type="chain" id="PRO_5015965412" evidence="1">
    <location>
        <begin position="38"/>
        <end position="104"/>
    </location>
</feature>
<evidence type="ECO:0000313" key="2">
    <source>
        <dbReference type="EMBL" id="SQI38309.1"/>
    </source>
</evidence>
<feature type="signal peptide" evidence="1">
    <location>
        <begin position="1"/>
        <end position="37"/>
    </location>
</feature>
<protein>
    <submittedName>
        <fullName evidence="2">Uncharacterized protein</fullName>
    </submittedName>
</protein>
<dbReference type="EMBL" id="LS483469">
    <property type="protein sequence ID" value="SQI38309.1"/>
    <property type="molecule type" value="Genomic_DNA"/>
</dbReference>
<proteinExistence type="predicted"/>
<dbReference type="AlphaFoldDB" id="A0A2X4UI08"/>
<evidence type="ECO:0000313" key="3">
    <source>
        <dbReference type="Proteomes" id="UP000248897"/>
    </source>
</evidence>